<accession>A0A933KXH5</accession>
<reference evidence="2" key="1">
    <citation type="submission" date="2020-07" db="EMBL/GenBank/DDBJ databases">
        <title>Huge and variable diversity of episymbiotic CPR bacteria and DPANN archaea in groundwater ecosystems.</title>
        <authorList>
            <person name="He C.Y."/>
            <person name="Keren R."/>
            <person name="Whittaker M."/>
            <person name="Farag I.F."/>
            <person name="Doudna J."/>
            <person name="Cate J.H.D."/>
            <person name="Banfield J.F."/>
        </authorList>
    </citation>
    <scope>NUCLEOTIDE SEQUENCE</scope>
    <source>
        <strain evidence="2">NC_groundwater_1586_Pr3_B-0.1um_66_15</strain>
    </source>
</reference>
<dbReference type="SUPFAM" id="SSF141371">
    <property type="entry name" value="PilZ domain-like"/>
    <property type="match status" value="1"/>
</dbReference>
<name>A0A933KXH5_9HYPH</name>
<proteinExistence type="predicted"/>
<organism evidence="2 3">
    <name type="scientific">Devosia nanyangense</name>
    <dbReference type="NCBI Taxonomy" id="1228055"/>
    <lineage>
        <taxon>Bacteria</taxon>
        <taxon>Pseudomonadati</taxon>
        <taxon>Pseudomonadota</taxon>
        <taxon>Alphaproteobacteria</taxon>
        <taxon>Hyphomicrobiales</taxon>
        <taxon>Devosiaceae</taxon>
        <taxon>Devosia</taxon>
    </lineage>
</organism>
<sequence>MILATIVFDSGRTRVDCVIRNLSDGGARLEVATVKNIPQSFDLLVPRHRPHHCRVAWRALKELGVEFQQPFN</sequence>
<evidence type="ECO:0000313" key="2">
    <source>
        <dbReference type="EMBL" id="MBI4920429.1"/>
    </source>
</evidence>
<dbReference type="Pfam" id="PF07238">
    <property type="entry name" value="PilZ"/>
    <property type="match status" value="1"/>
</dbReference>
<evidence type="ECO:0000313" key="3">
    <source>
        <dbReference type="Proteomes" id="UP000782610"/>
    </source>
</evidence>
<dbReference type="InterPro" id="IPR009875">
    <property type="entry name" value="PilZ_domain"/>
</dbReference>
<comment type="caution">
    <text evidence="2">The sequence shown here is derived from an EMBL/GenBank/DDBJ whole genome shotgun (WGS) entry which is preliminary data.</text>
</comment>
<evidence type="ECO:0000259" key="1">
    <source>
        <dbReference type="Pfam" id="PF07238"/>
    </source>
</evidence>
<dbReference type="GO" id="GO:0035438">
    <property type="term" value="F:cyclic-di-GMP binding"/>
    <property type="evidence" value="ECO:0007669"/>
    <property type="project" value="InterPro"/>
</dbReference>
<dbReference type="Proteomes" id="UP000782610">
    <property type="component" value="Unassembled WGS sequence"/>
</dbReference>
<dbReference type="EMBL" id="JACRAF010000005">
    <property type="protein sequence ID" value="MBI4920429.1"/>
    <property type="molecule type" value="Genomic_DNA"/>
</dbReference>
<feature type="domain" description="PilZ" evidence="1">
    <location>
        <begin position="5"/>
        <end position="68"/>
    </location>
</feature>
<protein>
    <submittedName>
        <fullName evidence="2">PilZ domain-containing protein</fullName>
    </submittedName>
</protein>
<gene>
    <name evidence="2" type="ORF">HY834_01670</name>
</gene>
<dbReference type="AlphaFoldDB" id="A0A933KXH5"/>